<name>A0A139AUP6_GONPJ</name>
<protein>
    <submittedName>
        <fullName evidence="8">GroES-like protein</fullName>
    </submittedName>
</protein>
<dbReference type="PANTHER" id="PTHR43880">
    <property type="entry name" value="ALCOHOL DEHYDROGENASE"/>
    <property type="match status" value="1"/>
</dbReference>
<dbReference type="GO" id="GO:0051903">
    <property type="term" value="F:S-(hydroxymethyl)glutathione dehydrogenase [NAD(P)+] activity"/>
    <property type="evidence" value="ECO:0007669"/>
    <property type="project" value="TreeGrafter"/>
</dbReference>
<evidence type="ECO:0000256" key="1">
    <source>
        <dbReference type="ARBA" id="ARBA00001947"/>
    </source>
</evidence>
<evidence type="ECO:0000256" key="3">
    <source>
        <dbReference type="ARBA" id="ARBA00022833"/>
    </source>
</evidence>
<dbReference type="CDD" id="cd08279">
    <property type="entry name" value="Zn_ADH_class_III"/>
    <property type="match status" value="1"/>
</dbReference>
<reference evidence="8 9" key="1">
    <citation type="journal article" date="2015" name="Genome Biol. Evol.">
        <title>Phylogenomic analyses indicate that early fungi evolved digesting cell walls of algal ancestors of land plants.</title>
        <authorList>
            <person name="Chang Y."/>
            <person name="Wang S."/>
            <person name="Sekimoto S."/>
            <person name="Aerts A.L."/>
            <person name="Choi C."/>
            <person name="Clum A."/>
            <person name="LaButti K.M."/>
            <person name="Lindquist E.A."/>
            <person name="Yee Ngan C."/>
            <person name="Ohm R.A."/>
            <person name="Salamov A.A."/>
            <person name="Grigoriev I.V."/>
            <person name="Spatafora J.W."/>
            <person name="Berbee M.L."/>
        </authorList>
    </citation>
    <scope>NUCLEOTIDE SEQUENCE [LARGE SCALE GENOMIC DNA]</scope>
    <source>
        <strain evidence="8 9">JEL478</strain>
    </source>
</reference>
<dbReference type="InterPro" id="IPR002328">
    <property type="entry name" value="ADH_Zn_CS"/>
</dbReference>
<dbReference type="PROSITE" id="PS00059">
    <property type="entry name" value="ADH_ZINC"/>
    <property type="match status" value="1"/>
</dbReference>
<feature type="domain" description="Enoyl reductase (ER)" evidence="7">
    <location>
        <begin position="25"/>
        <end position="383"/>
    </location>
</feature>
<dbReference type="GO" id="GO:0046294">
    <property type="term" value="P:formaldehyde catabolic process"/>
    <property type="evidence" value="ECO:0007669"/>
    <property type="project" value="TreeGrafter"/>
</dbReference>
<keyword evidence="2 6" id="KW-0479">Metal-binding</keyword>
<dbReference type="SUPFAM" id="SSF50129">
    <property type="entry name" value="GroES-like"/>
    <property type="match status" value="2"/>
</dbReference>
<evidence type="ECO:0000256" key="2">
    <source>
        <dbReference type="ARBA" id="ARBA00022723"/>
    </source>
</evidence>
<dbReference type="STRING" id="1344416.A0A139AUP6"/>
<dbReference type="Pfam" id="PF08240">
    <property type="entry name" value="ADH_N"/>
    <property type="match status" value="1"/>
</dbReference>
<dbReference type="Gene3D" id="3.40.50.720">
    <property type="entry name" value="NAD(P)-binding Rossmann-like Domain"/>
    <property type="match status" value="1"/>
</dbReference>
<dbReference type="InterPro" id="IPR013154">
    <property type="entry name" value="ADH-like_N"/>
</dbReference>
<organism evidence="8 9">
    <name type="scientific">Gonapodya prolifera (strain JEL478)</name>
    <name type="common">Monoblepharis prolifera</name>
    <dbReference type="NCBI Taxonomy" id="1344416"/>
    <lineage>
        <taxon>Eukaryota</taxon>
        <taxon>Fungi</taxon>
        <taxon>Fungi incertae sedis</taxon>
        <taxon>Chytridiomycota</taxon>
        <taxon>Chytridiomycota incertae sedis</taxon>
        <taxon>Monoblepharidomycetes</taxon>
        <taxon>Monoblepharidales</taxon>
        <taxon>Gonapodyaceae</taxon>
        <taxon>Gonapodya</taxon>
    </lineage>
</organism>
<dbReference type="EMBL" id="KQ965735">
    <property type="protein sequence ID" value="KXS20466.1"/>
    <property type="molecule type" value="Genomic_DNA"/>
</dbReference>
<gene>
    <name evidence="8" type="ORF">M427DRAFT_52082</name>
</gene>
<comment type="similarity">
    <text evidence="6">Belongs to the zinc-containing alcohol dehydrogenase family.</text>
</comment>
<sequence length="386" mass="41078">MASVSIPSNPTFPFKCRAAVLKEYNQPLVIRDVLVDAPKFGEVFVRTVAAGVCHSDLHMIKGDWPLLSPLPMILGHEGAGIVVSVGPGVTRFQPGDHVIALFTANCGTCEPCQTGRPACCNGHSTRETGKHFDNTTRIKDAETGEGILSMSTVSLYSEYTVIPQEQLLPVKKSIPLNRASLVGCAVMTGVGAVVNTAKATVGTTVVVVGCGGVGLNAIQGARIAGCDQIIGIDLLQNKLDFAKQFGATHVINGKEVADTIAEVHKICPGGVDYVLDCIGNAKVLEQGFMMIKGGGTVVAVGIAPQTQMLSINAFMLALTEKRIVGSLYGSARSQVDMPRLLNLYEQKRLMLDELVSKEYTLDEINEGFELLKKGEVARGVIILARD</sequence>
<proteinExistence type="inferred from homology"/>
<keyword evidence="3 6" id="KW-0862">Zinc</keyword>
<dbReference type="GO" id="GO:0008270">
    <property type="term" value="F:zinc ion binding"/>
    <property type="evidence" value="ECO:0007669"/>
    <property type="project" value="InterPro"/>
</dbReference>
<keyword evidence="5" id="KW-0520">NAD</keyword>
<evidence type="ECO:0000313" key="9">
    <source>
        <dbReference type="Proteomes" id="UP000070544"/>
    </source>
</evidence>
<dbReference type="Gene3D" id="3.90.180.10">
    <property type="entry name" value="Medium-chain alcohol dehydrogenases, catalytic domain"/>
    <property type="match status" value="1"/>
</dbReference>
<dbReference type="GO" id="GO:0005829">
    <property type="term" value="C:cytosol"/>
    <property type="evidence" value="ECO:0007669"/>
    <property type="project" value="TreeGrafter"/>
</dbReference>
<dbReference type="Pfam" id="PF00107">
    <property type="entry name" value="ADH_zinc_N"/>
    <property type="match status" value="1"/>
</dbReference>
<dbReference type="SMART" id="SM00829">
    <property type="entry name" value="PKS_ER"/>
    <property type="match status" value="1"/>
</dbReference>
<dbReference type="OrthoDB" id="3941538at2759"/>
<dbReference type="Proteomes" id="UP000070544">
    <property type="component" value="Unassembled WGS sequence"/>
</dbReference>
<dbReference type="InterPro" id="IPR036291">
    <property type="entry name" value="NAD(P)-bd_dom_sf"/>
</dbReference>
<keyword evidence="4" id="KW-0560">Oxidoreductase</keyword>
<accession>A0A139AUP6</accession>
<dbReference type="InterPro" id="IPR013149">
    <property type="entry name" value="ADH-like_C"/>
</dbReference>
<evidence type="ECO:0000256" key="4">
    <source>
        <dbReference type="ARBA" id="ARBA00023002"/>
    </source>
</evidence>
<keyword evidence="9" id="KW-1185">Reference proteome</keyword>
<evidence type="ECO:0000256" key="5">
    <source>
        <dbReference type="ARBA" id="ARBA00023027"/>
    </source>
</evidence>
<evidence type="ECO:0000313" key="8">
    <source>
        <dbReference type="EMBL" id="KXS20466.1"/>
    </source>
</evidence>
<comment type="cofactor">
    <cofactor evidence="1 6">
        <name>Zn(2+)</name>
        <dbReference type="ChEBI" id="CHEBI:29105"/>
    </cofactor>
</comment>
<evidence type="ECO:0000256" key="6">
    <source>
        <dbReference type="RuleBase" id="RU361277"/>
    </source>
</evidence>
<evidence type="ECO:0000259" key="7">
    <source>
        <dbReference type="SMART" id="SM00829"/>
    </source>
</evidence>
<dbReference type="AlphaFoldDB" id="A0A139AUP6"/>
<dbReference type="InterPro" id="IPR020843">
    <property type="entry name" value="ER"/>
</dbReference>
<dbReference type="SUPFAM" id="SSF51735">
    <property type="entry name" value="NAD(P)-binding Rossmann-fold domains"/>
    <property type="match status" value="1"/>
</dbReference>
<dbReference type="InterPro" id="IPR011032">
    <property type="entry name" value="GroES-like_sf"/>
</dbReference>
<dbReference type="FunFam" id="3.40.50.720:FF:000003">
    <property type="entry name" value="S-(hydroxymethyl)glutathione dehydrogenase"/>
    <property type="match status" value="1"/>
</dbReference>
<dbReference type="PANTHER" id="PTHR43880:SF12">
    <property type="entry name" value="ALCOHOL DEHYDROGENASE CLASS-3"/>
    <property type="match status" value="1"/>
</dbReference>